<evidence type="ECO:0000256" key="2">
    <source>
        <dbReference type="ARBA" id="ARBA00005594"/>
    </source>
</evidence>
<dbReference type="Proteomes" id="UP000663861">
    <property type="component" value="Unassembled WGS sequence"/>
</dbReference>
<evidence type="ECO:0000256" key="5">
    <source>
        <dbReference type="ARBA" id="ARBA00022741"/>
    </source>
</evidence>
<dbReference type="FunFam" id="3.40.50.620:FF:000111">
    <property type="entry name" value="Mitochondrial isoleucyl-tRNA synthetase"/>
    <property type="match status" value="1"/>
</dbReference>
<dbReference type="GO" id="GO:0000049">
    <property type="term" value="F:tRNA binding"/>
    <property type="evidence" value="ECO:0007669"/>
    <property type="project" value="InterPro"/>
</dbReference>
<evidence type="ECO:0000256" key="4">
    <source>
        <dbReference type="ARBA" id="ARBA00022598"/>
    </source>
</evidence>
<dbReference type="SUPFAM" id="SSF56801">
    <property type="entry name" value="Acetyl-CoA synthetase-like"/>
    <property type="match status" value="1"/>
</dbReference>
<dbReference type="InterPro" id="IPR009008">
    <property type="entry name" value="Val/Leu/Ile-tRNA-synth_edit"/>
</dbReference>
<dbReference type="Pfam" id="PF00501">
    <property type="entry name" value="AMP-binding"/>
    <property type="match status" value="1"/>
</dbReference>
<keyword evidence="8 12" id="KW-0030">Aminoacyl-tRNA synthetase</keyword>
<keyword evidence="13" id="KW-0812">Transmembrane</keyword>
<dbReference type="SUPFAM" id="SSF52374">
    <property type="entry name" value="Nucleotidylyl transferase"/>
    <property type="match status" value="1"/>
</dbReference>
<feature type="transmembrane region" description="Helical" evidence="13">
    <location>
        <begin position="1029"/>
        <end position="1051"/>
    </location>
</feature>
<keyword evidence="13" id="KW-0472">Membrane</keyword>
<dbReference type="SUPFAM" id="SSF47323">
    <property type="entry name" value="Anticodon-binding domain of a subclass of class I aminoacyl-tRNA synthetases"/>
    <property type="match status" value="1"/>
</dbReference>
<keyword evidence="7 12" id="KW-0648">Protein biosynthesis</keyword>
<dbReference type="CDD" id="cd07960">
    <property type="entry name" value="Anticodon_Ia_Ile_BEm"/>
    <property type="match status" value="1"/>
</dbReference>
<dbReference type="AlphaFoldDB" id="A0A8H3DEA8"/>
<comment type="similarity">
    <text evidence="2 12">Belongs to the class-I aminoacyl-tRNA synthetase family.</text>
</comment>
<dbReference type="PROSITE" id="PS00178">
    <property type="entry name" value="AA_TRNA_LIGASE_I"/>
    <property type="match status" value="1"/>
</dbReference>
<dbReference type="EC" id="6.1.1.5" evidence="3"/>
<evidence type="ECO:0000256" key="11">
    <source>
        <dbReference type="ARBA" id="ARBA00068280"/>
    </source>
</evidence>
<dbReference type="GO" id="GO:0005739">
    <property type="term" value="C:mitochondrion"/>
    <property type="evidence" value="ECO:0007669"/>
    <property type="project" value="UniProtKB-SubCell"/>
</dbReference>
<evidence type="ECO:0000256" key="1">
    <source>
        <dbReference type="ARBA" id="ARBA00004173"/>
    </source>
</evidence>
<evidence type="ECO:0000256" key="8">
    <source>
        <dbReference type="ARBA" id="ARBA00023146"/>
    </source>
</evidence>
<dbReference type="InterPro" id="IPR033708">
    <property type="entry name" value="Anticodon_Ile_BEm"/>
</dbReference>
<organism evidence="18 19">
    <name type="scientific">Rhizoctonia solani</name>
    <dbReference type="NCBI Taxonomy" id="456999"/>
    <lineage>
        <taxon>Eukaryota</taxon>
        <taxon>Fungi</taxon>
        <taxon>Dikarya</taxon>
        <taxon>Basidiomycota</taxon>
        <taxon>Agaricomycotina</taxon>
        <taxon>Agaricomycetes</taxon>
        <taxon>Cantharellales</taxon>
        <taxon>Ceratobasidiaceae</taxon>
        <taxon>Rhizoctonia</taxon>
    </lineage>
</organism>
<evidence type="ECO:0000256" key="9">
    <source>
        <dbReference type="ARBA" id="ARBA00032665"/>
    </source>
</evidence>
<comment type="subcellular location">
    <subcellularLocation>
        <location evidence="1">Mitochondrion</location>
    </subcellularLocation>
</comment>
<dbReference type="PRINTS" id="PR00984">
    <property type="entry name" value="TRNASYNTHILE"/>
</dbReference>
<dbReference type="GO" id="GO:0006428">
    <property type="term" value="P:isoleucyl-tRNA aminoacylation"/>
    <property type="evidence" value="ECO:0007669"/>
    <property type="project" value="InterPro"/>
</dbReference>
<dbReference type="Gene3D" id="3.90.740.10">
    <property type="entry name" value="Valyl/Leucyl/Isoleucyl-tRNA synthetase, editing domain"/>
    <property type="match status" value="1"/>
</dbReference>
<dbReference type="Gene3D" id="3.40.50.620">
    <property type="entry name" value="HUPs"/>
    <property type="match status" value="2"/>
</dbReference>
<dbReference type="Gene3D" id="1.10.730.20">
    <property type="match status" value="1"/>
</dbReference>
<dbReference type="NCBIfam" id="TIGR00392">
    <property type="entry name" value="ileS"/>
    <property type="match status" value="1"/>
</dbReference>
<dbReference type="InterPro" id="IPR014729">
    <property type="entry name" value="Rossmann-like_a/b/a_fold"/>
</dbReference>
<dbReference type="PANTHER" id="PTHR42765">
    <property type="entry name" value="SOLEUCYL-TRNA SYNTHETASE"/>
    <property type="match status" value="1"/>
</dbReference>
<dbReference type="GO" id="GO:0032543">
    <property type="term" value="P:mitochondrial translation"/>
    <property type="evidence" value="ECO:0007669"/>
    <property type="project" value="TreeGrafter"/>
</dbReference>
<dbReference type="InterPro" id="IPR050081">
    <property type="entry name" value="Ile-tRNA_ligase"/>
</dbReference>
<evidence type="ECO:0000259" key="15">
    <source>
        <dbReference type="Pfam" id="PF00501"/>
    </source>
</evidence>
<protein>
    <recommendedName>
        <fullName evidence="11">Isoleucine--tRNA ligase, mitochondrial</fullName>
        <ecNumber evidence="3">6.1.1.5</ecNumber>
    </recommendedName>
    <alternativeName>
        <fullName evidence="9">Isoleucyl-tRNA synthetase</fullName>
    </alternativeName>
</protein>
<evidence type="ECO:0000259" key="14">
    <source>
        <dbReference type="Pfam" id="PF00133"/>
    </source>
</evidence>
<dbReference type="GO" id="GO:0002161">
    <property type="term" value="F:aminoacyl-tRNA deacylase activity"/>
    <property type="evidence" value="ECO:0007669"/>
    <property type="project" value="InterPro"/>
</dbReference>
<gene>
    <name evidence="18" type="ORF">RDB_LOCUS149298</name>
    <name evidence="17" type="ORF">RDB_LOCUS30000</name>
</gene>
<comment type="caution">
    <text evidence="18">The sequence shown here is derived from an EMBL/GenBank/DDBJ whole genome shotgun (WGS) entry which is preliminary data.</text>
</comment>
<evidence type="ECO:0000256" key="3">
    <source>
        <dbReference type="ARBA" id="ARBA00013165"/>
    </source>
</evidence>
<evidence type="ECO:0000259" key="16">
    <source>
        <dbReference type="Pfam" id="PF08264"/>
    </source>
</evidence>
<evidence type="ECO:0000256" key="12">
    <source>
        <dbReference type="RuleBase" id="RU363035"/>
    </source>
</evidence>
<reference evidence="18" key="1">
    <citation type="submission" date="2021-01" db="EMBL/GenBank/DDBJ databases">
        <authorList>
            <person name="Kaushik A."/>
        </authorList>
    </citation>
    <scope>NUCLEOTIDE SEQUENCE</scope>
    <source>
        <strain evidence="17">AG4-R118</strain>
        <strain evidence="18">AG4-RS23</strain>
    </source>
</reference>
<dbReference type="Proteomes" id="UP000663888">
    <property type="component" value="Unassembled WGS sequence"/>
</dbReference>
<dbReference type="PROSITE" id="PS00455">
    <property type="entry name" value="AMP_BINDING"/>
    <property type="match status" value="1"/>
</dbReference>
<feature type="domain" description="Aminoacyl-tRNA synthetase class Ia" evidence="14">
    <location>
        <begin position="73"/>
        <end position="704"/>
    </location>
</feature>
<sequence length="1131" mass="126856">MTLPSHFPLPVALRIARARCCVNFYGIIKSSTRSNSTQASNKNAFANTLLLPKTSFPLWADPAQREVPYRQRTTEELYEWQWKSRDQAQTFILHDGPPYANGSLHCGHALNKILKDIINRFHVMQGHRVHYMPGWDCHGLPIENKALQELQGDPRTVPATEIRSAAREVAYREMKRQRSEFQEFGIMADWSPDGCYRTIDHQYEIRQLKVLQKMVEQGLITRHHRPVYWSPSSISALAEAELEYVDDHRSQAVHIAFPIQSCSPALEKILPAESGTPSLMIWTTTPWTVPSNMAIAVNEEVEYALVVCQDGRSFIVAASRVEDLANAGIFGEDPMVLTETITGAELVGTTYKSPFSTSSSPVLSAKHVTADSGTGLVHTAPAHGPEDYAAWKATKQEGDILCPVDNEGKFTEAVGDEWARLVGKEVLGDGNIEVIRILKEQELLVKKETIRHRYPYDWKTKKPVIFRATSQWFTNLEKIKGKALEALKDVQFYPEASRARLEAFIRERSEWCISRQRTWGVPIPALHDSVTDEVLLNPESLNHIIAVLSDKGVNHWWDGPVEDFIPPSERANGKSWKKGTDTIDVWFDSGSSWSLIRDLGLRDGLYADVCLEGSDQHRGWFQSLLLTAVSCGEGDKPRAPYGALITHGFVLDAKGKKMSKSLGNVISPMTIIHGGKDKKKEPAYGAEVLRLWAATVEYGKDVPLSQTVLAQAAETLRKVRNSARFVLGNMESSEIDGLPVLEHKKLGLLERYVLHQLYILEKSALEAYSTYNFQRVVHSISAFTNNVLSSFYFDIMKDTLYAESPNGPSRQMALGVMLEILRVLSSVVAPILPHLAEEIHIHLNQSVSGSAFRLGWRSTPDIYEDNQAMYDMQHVVSVRGIVLETLERIRQEKPIRAPESPWFIEDETGRNVGFEEVRSRTWGVANGVSGRWPSITEDDVDELINEGLTSQQHFREKRLSPGENKTKVALYSFSSGTTGRPKAVAIPHHAVIANVIQNAAFVRLNDPTLPLAKARFRKGDVNLGVLPMFHIYGLVYVTHFGLFAGLPLVVIPKFNFVNMLKSIVKYRITHLSLVPPQIVLFCKHPATKQFNLSHCHFGLVGAAPVSAELSEQFRRVLPNIHFGQAYGMTET</sequence>
<evidence type="ECO:0000313" key="18">
    <source>
        <dbReference type="EMBL" id="CAE6517259.1"/>
    </source>
</evidence>
<feature type="domain" description="Methionyl/Valyl/Leucyl/Isoleucyl-tRNA synthetase anticodon-binding" evidence="16">
    <location>
        <begin position="750"/>
        <end position="895"/>
    </location>
</feature>
<evidence type="ECO:0000313" key="17">
    <source>
        <dbReference type="EMBL" id="CAE6427185.1"/>
    </source>
</evidence>
<keyword evidence="4 12" id="KW-0436">Ligase</keyword>
<dbReference type="InterPro" id="IPR020845">
    <property type="entry name" value="AMP-binding_CS"/>
</dbReference>
<dbReference type="InterPro" id="IPR001412">
    <property type="entry name" value="aa-tRNA-synth_I_CS"/>
</dbReference>
<feature type="domain" description="AMP-dependent synthetase/ligase" evidence="15">
    <location>
        <begin position="957"/>
        <end position="1131"/>
    </location>
</feature>
<evidence type="ECO:0000256" key="10">
    <source>
        <dbReference type="ARBA" id="ARBA00048359"/>
    </source>
</evidence>
<comment type="catalytic activity">
    <reaction evidence="10">
        <text>tRNA(Ile) + L-isoleucine + ATP = L-isoleucyl-tRNA(Ile) + AMP + diphosphate</text>
        <dbReference type="Rhea" id="RHEA:11060"/>
        <dbReference type="Rhea" id="RHEA-COMP:9666"/>
        <dbReference type="Rhea" id="RHEA-COMP:9695"/>
        <dbReference type="ChEBI" id="CHEBI:30616"/>
        <dbReference type="ChEBI" id="CHEBI:33019"/>
        <dbReference type="ChEBI" id="CHEBI:58045"/>
        <dbReference type="ChEBI" id="CHEBI:78442"/>
        <dbReference type="ChEBI" id="CHEBI:78528"/>
        <dbReference type="ChEBI" id="CHEBI:456215"/>
        <dbReference type="EC" id="6.1.1.5"/>
    </reaction>
</comment>
<evidence type="ECO:0000256" key="13">
    <source>
        <dbReference type="SAM" id="Phobius"/>
    </source>
</evidence>
<dbReference type="InterPro" id="IPR002300">
    <property type="entry name" value="aa-tRNA-synth_Ia"/>
</dbReference>
<dbReference type="InterPro" id="IPR002301">
    <property type="entry name" value="Ile-tRNA-ligase"/>
</dbReference>
<evidence type="ECO:0000313" key="19">
    <source>
        <dbReference type="Proteomes" id="UP000663861"/>
    </source>
</evidence>
<name>A0A8H3DEA8_9AGAM</name>
<dbReference type="GO" id="GO:0004822">
    <property type="term" value="F:isoleucine-tRNA ligase activity"/>
    <property type="evidence" value="ECO:0007669"/>
    <property type="project" value="UniProtKB-EC"/>
</dbReference>
<keyword evidence="5 12" id="KW-0547">Nucleotide-binding</keyword>
<evidence type="ECO:0000256" key="7">
    <source>
        <dbReference type="ARBA" id="ARBA00022917"/>
    </source>
</evidence>
<dbReference type="InterPro" id="IPR000873">
    <property type="entry name" value="AMP-dep_synth/lig_dom"/>
</dbReference>
<dbReference type="Pfam" id="PF08264">
    <property type="entry name" value="Anticodon_1"/>
    <property type="match status" value="1"/>
</dbReference>
<dbReference type="SUPFAM" id="SSF50677">
    <property type="entry name" value="ValRS/IleRS/LeuRS editing domain"/>
    <property type="match status" value="1"/>
</dbReference>
<evidence type="ECO:0000256" key="6">
    <source>
        <dbReference type="ARBA" id="ARBA00022840"/>
    </source>
</evidence>
<dbReference type="Pfam" id="PF00133">
    <property type="entry name" value="tRNA-synt_1"/>
    <property type="match status" value="1"/>
</dbReference>
<dbReference type="GO" id="GO:0005524">
    <property type="term" value="F:ATP binding"/>
    <property type="evidence" value="ECO:0007669"/>
    <property type="project" value="UniProtKB-KW"/>
</dbReference>
<dbReference type="EMBL" id="CAJMWY010004068">
    <property type="protein sequence ID" value="CAE6517259.1"/>
    <property type="molecule type" value="Genomic_DNA"/>
</dbReference>
<dbReference type="PANTHER" id="PTHR42765:SF1">
    <property type="entry name" value="ISOLEUCINE--TRNA LIGASE, MITOCHONDRIAL"/>
    <property type="match status" value="1"/>
</dbReference>
<dbReference type="InterPro" id="IPR013155">
    <property type="entry name" value="M/V/L/I-tRNA-synth_anticd-bd"/>
</dbReference>
<dbReference type="Gene3D" id="3.40.50.980">
    <property type="match status" value="1"/>
</dbReference>
<accession>A0A8H3DEA8</accession>
<proteinExistence type="inferred from homology"/>
<dbReference type="InterPro" id="IPR009080">
    <property type="entry name" value="tRNAsynth_Ia_anticodon-bd"/>
</dbReference>
<keyword evidence="6 12" id="KW-0067">ATP-binding</keyword>
<keyword evidence="13" id="KW-1133">Transmembrane helix</keyword>
<dbReference type="EMBL" id="CAJMWX010000753">
    <property type="protein sequence ID" value="CAE6427185.1"/>
    <property type="molecule type" value="Genomic_DNA"/>
</dbReference>